<evidence type="ECO:0000256" key="13">
    <source>
        <dbReference type="SAM" id="MobiDB-lite"/>
    </source>
</evidence>
<dbReference type="GO" id="GO:0035735">
    <property type="term" value="P:intraciliary transport involved in cilium assembly"/>
    <property type="evidence" value="ECO:0007669"/>
    <property type="project" value="InterPro"/>
</dbReference>
<dbReference type="Gene3D" id="3.40.50.300">
    <property type="entry name" value="P-loop containing nucleotide triphosphate hydrolases"/>
    <property type="match status" value="1"/>
</dbReference>
<keyword evidence="8" id="KW-0243">Dynein</keyword>
<evidence type="ECO:0000256" key="4">
    <source>
        <dbReference type="ARBA" id="ARBA00022473"/>
    </source>
</evidence>
<keyword evidence="6" id="KW-0493">Microtubule</keyword>
<evidence type="ECO:0000256" key="12">
    <source>
        <dbReference type="ARBA" id="ARBA00023273"/>
    </source>
</evidence>
<evidence type="ECO:0000256" key="8">
    <source>
        <dbReference type="ARBA" id="ARBA00023017"/>
    </source>
</evidence>
<evidence type="ECO:0000256" key="7">
    <source>
        <dbReference type="ARBA" id="ARBA00022794"/>
    </source>
</evidence>
<sequence length="387" mass="42895">MGESENSSRRPSSSHGRLSSKDNARPPPGTGGKDIWTIISEKKKADAHSGGGDRPDAHILVVGSPRGGKSTLIARYLNPEKEDVPKRTIGLEYTFARRTVSSAVSVDRKVSLQCISGRYLTEIFLALGSGRKNVAASKSGTHNKAEDCFGYELKLSTPANQKSVSKTLLVDRPVSYNFLHCALAGQRDGKAFQEDHTTFDNWLSVMQDVVHIWELSGPRKLEEELLTAERLLLPMSSLSTSVVVVVLDLSKPSEVLDLLIFWLDKLFGLEHEDLDEVKLSGVPVIIVGTKDQDAELRKTMARTLRYLAHTNGGTLLYTTGLNKDVQGESRSSHSAFRSIINHLVFHAKNENNLHPEKEIDDLIAQCRAQPWTVRKDDAGDMKWKNQE</sequence>
<dbReference type="Proteomes" id="UP000077202">
    <property type="component" value="Unassembled WGS sequence"/>
</dbReference>
<dbReference type="EMBL" id="LVLJ01001468">
    <property type="protein sequence ID" value="OAE29414.1"/>
    <property type="molecule type" value="Genomic_DNA"/>
</dbReference>
<dbReference type="GO" id="GO:0005868">
    <property type="term" value="C:cytoplasmic dynein complex"/>
    <property type="evidence" value="ECO:0007669"/>
    <property type="project" value="InterPro"/>
</dbReference>
<gene>
    <name evidence="14" type="ORF">AXG93_2090s1210</name>
</gene>
<reference evidence="14" key="1">
    <citation type="submission" date="2016-03" db="EMBL/GenBank/DDBJ databases">
        <title>Mechanisms controlling the formation of the plant cell surface in tip-growing cells are functionally conserved among land plants.</title>
        <authorList>
            <person name="Honkanen S."/>
            <person name="Jones V.A."/>
            <person name="Morieri G."/>
            <person name="Champion C."/>
            <person name="Hetherington A.J."/>
            <person name="Kelly S."/>
            <person name="Saint-Marcoux D."/>
            <person name="Proust H."/>
            <person name="Prescott H."/>
            <person name="Dolan L."/>
        </authorList>
    </citation>
    <scope>NUCLEOTIDE SEQUENCE [LARGE SCALE GENOMIC DNA]</scope>
    <source>
        <tissue evidence="14">Whole gametophyte</tissue>
    </source>
</reference>
<evidence type="ECO:0000313" key="14">
    <source>
        <dbReference type="EMBL" id="OAE29414.1"/>
    </source>
</evidence>
<evidence type="ECO:0000256" key="1">
    <source>
        <dbReference type="ARBA" id="ARBA00004120"/>
    </source>
</evidence>
<evidence type="ECO:0000256" key="11">
    <source>
        <dbReference type="ARBA" id="ARBA00023212"/>
    </source>
</evidence>
<dbReference type="GO" id="GO:0035721">
    <property type="term" value="P:intraciliary retrograde transport"/>
    <property type="evidence" value="ECO:0007669"/>
    <property type="project" value="InterPro"/>
</dbReference>
<keyword evidence="9" id="KW-0969">Cilium</keyword>
<feature type="compositionally biased region" description="Basic and acidic residues" evidence="13">
    <location>
        <begin position="40"/>
        <end position="57"/>
    </location>
</feature>
<keyword evidence="7" id="KW-0970">Cilium biogenesis/degradation</keyword>
<keyword evidence="10" id="KW-0505">Motor protein</keyword>
<dbReference type="PANTHER" id="PTHR13236">
    <property type="entry name" value="DYNEIN 2 LIGHT INTERMEDIATE CHAIN, ISOFORM 2"/>
    <property type="match status" value="1"/>
</dbReference>
<dbReference type="InterPro" id="IPR040045">
    <property type="entry name" value="DYNC2LI1"/>
</dbReference>
<evidence type="ECO:0000313" key="15">
    <source>
        <dbReference type="Proteomes" id="UP000077202"/>
    </source>
</evidence>
<evidence type="ECO:0000256" key="3">
    <source>
        <dbReference type="ARBA" id="ARBA00018863"/>
    </source>
</evidence>
<organism evidence="14 15">
    <name type="scientific">Marchantia polymorpha subsp. ruderalis</name>
    <dbReference type="NCBI Taxonomy" id="1480154"/>
    <lineage>
        <taxon>Eukaryota</taxon>
        <taxon>Viridiplantae</taxon>
        <taxon>Streptophyta</taxon>
        <taxon>Embryophyta</taxon>
        <taxon>Marchantiophyta</taxon>
        <taxon>Marchantiopsida</taxon>
        <taxon>Marchantiidae</taxon>
        <taxon>Marchantiales</taxon>
        <taxon>Marchantiaceae</taxon>
        <taxon>Marchantia</taxon>
    </lineage>
</organism>
<dbReference type="GO" id="GO:0005874">
    <property type="term" value="C:microtubule"/>
    <property type="evidence" value="ECO:0007669"/>
    <property type="project" value="UniProtKB-KW"/>
</dbReference>
<evidence type="ECO:0000256" key="10">
    <source>
        <dbReference type="ARBA" id="ARBA00023175"/>
    </source>
</evidence>
<keyword evidence="15" id="KW-1185">Reference proteome</keyword>
<comment type="caution">
    <text evidence="14">The sequence shown here is derived from an EMBL/GenBank/DDBJ whole genome shotgun (WGS) entry which is preliminary data.</text>
</comment>
<keyword evidence="4" id="KW-0217">Developmental protein</keyword>
<accession>A0A176W8S6</accession>
<evidence type="ECO:0000256" key="9">
    <source>
        <dbReference type="ARBA" id="ARBA00023069"/>
    </source>
</evidence>
<proteinExistence type="inferred from homology"/>
<comment type="subcellular location">
    <subcellularLocation>
        <location evidence="1">Cytoplasm</location>
        <location evidence="1">Cytoskeleton</location>
        <location evidence="1">Cilium basal body</location>
    </subcellularLocation>
</comment>
<feature type="region of interest" description="Disordered" evidence="13">
    <location>
        <begin position="1"/>
        <end position="63"/>
    </location>
</feature>
<evidence type="ECO:0000256" key="2">
    <source>
        <dbReference type="ARBA" id="ARBA00006831"/>
    </source>
</evidence>
<dbReference type="GO" id="GO:0005930">
    <property type="term" value="C:axoneme"/>
    <property type="evidence" value="ECO:0007669"/>
    <property type="project" value="TreeGrafter"/>
</dbReference>
<dbReference type="PANTHER" id="PTHR13236:SF0">
    <property type="entry name" value="CYTOPLASMIC DYNEIN 2 LIGHT INTERMEDIATE CHAIN 1"/>
    <property type="match status" value="1"/>
</dbReference>
<name>A0A176W8S6_MARPO</name>
<keyword evidence="12" id="KW-0966">Cell projection</keyword>
<keyword evidence="5" id="KW-0963">Cytoplasm</keyword>
<protein>
    <recommendedName>
        <fullName evidence="3">Cytoplasmic dynein 2 light intermediate chain 1</fullName>
    </recommendedName>
</protein>
<dbReference type="AlphaFoldDB" id="A0A176W8S6"/>
<evidence type="ECO:0000256" key="6">
    <source>
        <dbReference type="ARBA" id="ARBA00022701"/>
    </source>
</evidence>
<dbReference type="GO" id="GO:0036064">
    <property type="term" value="C:ciliary basal body"/>
    <property type="evidence" value="ECO:0007669"/>
    <property type="project" value="TreeGrafter"/>
</dbReference>
<keyword evidence="11" id="KW-0206">Cytoskeleton</keyword>
<comment type="similarity">
    <text evidence="2">Belongs to the dynein light intermediate chain family.</text>
</comment>
<dbReference type="GO" id="GO:0045504">
    <property type="term" value="F:dynein heavy chain binding"/>
    <property type="evidence" value="ECO:0007669"/>
    <property type="project" value="TreeGrafter"/>
</dbReference>
<evidence type="ECO:0000256" key="5">
    <source>
        <dbReference type="ARBA" id="ARBA00022490"/>
    </source>
</evidence>
<dbReference type="InterPro" id="IPR027417">
    <property type="entry name" value="P-loop_NTPase"/>
</dbReference>
<dbReference type="SUPFAM" id="SSF52540">
    <property type="entry name" value="P-loop containing nucleoside triphosphate hydrolases"/>
    <property type="match status" value="1"/>
</dbReference>